<feature type="transmembrane region" description="Helical" evidence="2">
    <location>
        <begin position="66"/>
        <end position="95"/>
    </location>
</feature>
<reference evidence="3" key="1">
    <citation type="submission" date="2021-01" db="EMBL/GenBank/DDBJ databases">
        <title>Whole genome shotgun sequence of Actinocatenispora rupis NBRC 107355.</title>
        <authorList>
            <person name="Komaki H."/>
            <person name="Tamura T."/>
        </authorList>
    </citation>
    <scope>NUCLEOTIDE SEQUENCE</scope>
    <source>
        <strain evidence="3">NBRC 107355</strain>
    </source>
</reference>
<keyword evidence="4" id="KW-1185">Reference proteome</keyword>
<proteinExistence type="predicted"/>
<comment type="caution">
    <text evidence="3">The sequence shown here is derived from an EMBL/GenBank/DDBJ whole genome shotgun (WGS) entry which is preliminary data.</text>
</comment>
<feature type="transmembrane region" description="Helical" evidence="2">
    <location>
        <begin position="116"/>
        <end position="141"/>
    </location>
</feature>
<dbReference type="AlphaFoldDB" id="A0A8J3J4Y6"/>
<dbReference type="EMBL" id="BOMB01000014">
    <property type="protein sequence ID" value="GID11701.1"/>
    <property type="molecule type" value="Genomic_DNA"/>
</dbReference>
<protein>
    <recommendedName>
        <fullName evidence="5">DUF4190 domain-containing protein</fullName>
    </recommendedName>
</protein>
<name>A0A8J3J4Y6_9ACTN</name>
<feature type="compositionally biased region" description="Pro residues" evidence="1">
    <location>
        <begin position="35"/>
        <end position="47"/>
    </location>
</feature>
<evidence type="ECO:0000256" key="2">
    <source>
        <dbReference type="SAM" id="Phobius"/>
    </source>
</evidence>
<evidence type="ECO:0000256" key="1">
    <source>
        <dbReference type="SAM" id="MobiDB-lite"/>
    </source>
</evidence>
<feature type="compositionally biased region" description="Pro residues" evidence="1">
    <location>
        <begin position="1"/>
        <end position="13"/>
    </location>
</feature>
<keyword evidence="2" id="KW-0472">Membrane</keyword>
<evidence type="ECO:0008006" key="5">
    <source>
        <dbReference type="Google" id="ProtNLM"/>
    </source>
</evidence>
<organism evidence="3 4">
    <name type="scientific">Actinocatenispora rupis</name>
    <dbReference type="NCBI Taxonomy" id="519421"/>
    <lineage>
        <taxon>Bacteria</taxon>
        <taxon>Bacillati</taxon>
        <taxon>Actinomycetota</taxon>
        <taxon>Actinomycetes</taxon>
        <taxon>Micromonosporales</taxon>
        <taxon>Micromonosporaceae</taxon>
        <taxon>Actinocatenispora</taxon>
    </lineage>
</organism>
<accession>A0A8J3J4Y6</accession>
<dbReference type="Proteomes" id="UP000612808">
    <property type="component" value="Unassembled WGS sequence"/>
</dbReference>
<evidence type="ECO:0000313" key="4">
    <source>
        <dbReference type="Proteomes" id="UP000612808"/>
    </source>
</evidence>
<keyword evidence="2" id="KW-1133">Transmembrane helix</keyword>
<gene>
    <name evidence="3" type="ORF">Aru02nite_25900</name>
</gene>
<evidence type="ECO:0000313" key="3">
    <source>
        <dbReference type="EMBL" id="GID11701.1"/>
    </source>
</evidence>
<sequence length="150" mass="14275">MTDPTAPPPPSGPGGPGGYGNDPYGNQGYGGAPGPGGPGVPPPPAPPYGGGGGQPGGDTSGNVLNILSLVAGIVSVVACCLYGFGILTGVAAIILSIQGKKKAEAGQANNPTLGKVGLILGIIGAALSAIYLILIIVGLSVNPSTFSSTS</sequence>
<feature type="region of interest" description="Disordered" evidence="1">
    <location>
        <begin position="1"/>
        <end position="56"/>
    </location>
</feature>
<keyword evidence="2" id="KW-0812">Transmembrane</keyword>